<dbReference type="GO" id="GO:0009313">
    <property type="term" value="P:oligosaccharide catabolic process"/>
    <property type="evidence" value="ECO:0007669"/>
    <property type="project" value="TreeGrafter"/>
</dbReference>
<sequence>MKEPWWKGAVIYQVYPRSFKDSNNDGIGDLKGVSSKLDYIADLGVDAIWLSPIYKSPMKDFGYDISDYYAIDPIFGTMEDFDELLEEAHKRGLKVILDMVLNHTSDQHPWFIESRSSRDNPKADWYIWVDGEKGTPPNNWQSYFGGSAWNWDETRKQYYLCLFTKEQPDLNWRNPEVKKAVFDVVRFWLEKGVDGFRLDVVNLYYKDAKLRNNPRKKRRTEIEFENYYNIFTRDRPETLLAVEELQEIVDSFGDRVTIGEVATDLGVIQYYEYTKPGRLNLAFNFEFKDVNIFSARAFGDVIDLTERIFGEVAWPSYVLGNHDSPRFISRFSNGKDDVQRARVLAAMLLTVRGTPFLYAGEEIGMTEGDIPYEKLQDPLGVNLWPKHKGRDGCRTPMQWDDSEFAGFSTVEPWLPVNENKNEVNVEHEARDPNSMLNYYKELLRLRKESNALKFGDYRKLETSNTEVLAYLREYEDERKIVILNFNDQEVGLELKGTDFKGFSVQFGTHRQEGILSLELTLAPLEIIIGEVLGP</sequence>
<dbReference type="Gene3D" id="3.20.20.80">
    <property type="entry name" value="Glycosidases"/>
    <property type="match status" value="2"/>
</dbReference>
<protein>
    <submittedName>
        <fullName evidence="5">Alpha amylase catalytic region</fullName>
    </submittedName>
</protein>
<evidence type="ECO:0000256" key="2">
    <source>
        <dbReference type="ARBA" id="ARBA00022801"/>
    </source>
</evidence>
<keyword evidence="3" id="KW-0326">Glycosidase</keyword>
<dbReference type="Pfam" id="PF16657">
    <property type="entry name" value="Malt_amylase_C"/>
    <property type="match status" value="1"/>
</dbReference>
<dbReference type="SUPFAM" id="SSF51445">
    <property type="entry name" value="(Trans)glycosidases"/>
    <property type="match status" value="1"/>
</dbReference>
<dbReference type="FunFam" id="3.20.20.80:FF:000064">
    <property type="entry name" value="Oligo-1,6-glucosidase"/>
    <property type="match status" value="1"/>
</dbReference>
<dbReference type="FunFam" id="3.90.400.10:FF:000002">
    <property type="entry name" value="Sucrose isomerase"/>
    <property type="match status" value="1"/>
</dbReference>
<evidence type="ECO:0000256" key="1">
    <source>
        <dbReference type="ARBA" id="ARBA00008061"/>
    </source>
</evidence>
<dbReference type="InterPro" id="IPR013780">
    <property type="entry name" value="Glyco_hydro_b"/>
</dbReference>
<feature type="domain" description="Glycosyl hydrolase family 13 catalytic" evidence="4">
    <location>
        <begin position="13"/>
        <end position="394"/>
    </location>
</feature>
<dbReference type="Gene3D" id="2.60.40.1180">
    <property type="entry name" value="Golgi alpha-mannosidase II"/>
    <property type="match status" value="1"/>
</dbReference>
<dbReference type="CAZy" id="GH13">
    <property type="family name" value="Glycoside Hydrolase Family 13"/>
</dbReference>
<dbReference type="Proteomes" id="UP000002382">
    <property type="component" value="Chromosome"/>
</dbReference>
<dbReference type="InterPro" id="IPR032091">
    <property type="entry name" value="Malt_amylase-like_C"/>
</dbReference>
<reference evidence="5 6" key="2">
    <citation type="journal article" date="2011" name="J. Bacteriol.">
        <title>Genome Sequence of Kosmotoga olearia Strain TBF 19.5.1, a Thermophilic Bacterium with a Wide Growth Temperature Range, Isolated from the Troll B Oil Platform in the North Sea.</title>
        <authorList>
            <person name="Swithers K.S."/>
            <person name="Dipippo J.L."/>
            <person name="Bruce D.C."/>
            <person name="Detter C."/>
            <person name="Tapia R."/>
            <person name="Han S."/>
            <person name="Goodwin L.A."/>
            <person name="Han J."/>
            <person name="Woyke T."/>
            <person name="Pitluck S."/>
            <person name="Pennacchio L."/>
            <person name="Nolan M."/>
            <person name="Mikhailova N."/>
            <person name="Land M.L."/>
            <person name="Nesbo C.L."/>
            <person name="Gogarten J.P."/>
            <person name="Noll K.M."/>
        </authorList>
    </citation>
    <scope>NUCLEOTIDE SEQUENCE [LARGE SCALE GENOMIC DNA]</scope>
    <source>
        <strain evidence="6">ATCC BAA-1733 / DSM 21960 / TBF 19.5.1</strain>
    </source>
</reference>
<dbReference type="eggNOG" id="COG0366">
    <property type="taxonomic scope" value="Bacteria"/>
</dbReference>
<organism evidence="5 6">
    <name type="scientific">Kosmotoga olearia (strain ATCC BAA-1733 / DSM 21960 / TBF 19.5.1)</name>
    <dbReference type="NCBI Taxonomy" id="521045"/>
    <lineage>
        <taxon>Bacteria</taxon>
        <taxon>Thermotogati</taxon>
        <taxon>Thermotogota</taxon>
        <taxon>Thermotogae</taxon>
        <taxon>Kosmotogales</taxon>
        <taxon>Kosmotogaceae</taxon>
        <taxon>Kosmotoga</taxon>
    </lineage>
</organism>
<dbReference type="KEGG" id="kol:Kole_1174"/>
<dbReference type="InterPro" id="IPR006047">
    <property type="entry name" value="GH13_cat_dom"/>
</dbReference>
<evidence type="ECO:0000256" key="3">
    <source>
        <dbReference type="ARBA" id="ARBA00023295"/>
    </source>
</evidence>
<gene>
    <name evidence="5" type="ordered locus">Kole_1174</name>
</gene>
<proteinExistence type="inferred from homology"/>
<dbReference type="InterPro" id="IPR017853">
    <property type="entry name" value="GH"/>
</dbReference>
<keyword evidence="2" id="KW-0378">Hydrolase</keyword>
<evidence type="ECO:0000313" key="6">
    <source>
        <dbReference type="Proteomes" id="UP000002382"/>
    </source>
</evidence>
<dbReference type="OrthoDB" id="9805159at2"/>
<dbReference type="Gene3D" id="3.90.400.10">
    <property type="entry name" value="Oligo-1,6-glucosidase, Domain 2"/>
    <property type="match status" value="1"/>
</dbReference>
<evidence type="ECO:0000313" key="5">
    <source>
        <dbReference type="EMBL" id="ACR79874.1"/>
    </source>
</evidence>
<dbReference type="GO" id="GO:0004556">
    <property type="term" value="F:alpha-amylase activity"/>
    <property type="evidence" value="ECO:0007669"/>
    <property type="project" value="TreeGrafter"/>
</dbReference>
<dbReference type="EMBL" id="CP001634">
    <property type="protein sequence ID" value="ACR79874.1"/>
    <property type="molecule type" value="Genomic_DNA"/>
</dbReference>
<dbReference type="HOGENOM" id="CLU_006462_2_3_0"/>
<dbReference type="SUPFAM" id="SSF51011">
    <property type="entry name" value="Glycosyl hydrolase domain"/>
    <property type="match status" value="1"/>
</dbReference>
<evidence type="ECO:0000259" key="4">
    <source>
        <dbReference type="SMART" id="SM00642"/>
    </source>
</evidence>
<keyword evidence="6" id="KW-1185">Reference proteome</keyword>
<dbReference type="AlphaFoldDB" id="C5CIL2"/>
<dbReference type="Pfam" id="PF00128">
    <property type="entry name" value="Alpha-amylase"/>
    <property type="match status" value="1"/>
</dbReference>
<accession>C5CIL2</accession>
<reference evidence="5 6" key="1">
    <citation type="submission" date="2009-06" db="EMBL/GenBank/DDBJ databases">
        <title>Complete sequence of Thermotogales bacterium TBF 19.5.1.</title>
        <authorList>
            <consortium name="US DOE Joint Genome Institute"/>
            <person name="Lucas S."/>
            <person name="Copeland A."/>
            <person name="Lapidus A."/>
            <person name="Glavina del Rio T."/>
            <person name="Tice H."/>
            <person name="Bruce D."/>
            <person name="Goodwin L."/>
            <person name="Pitluck S."/>
            <person name="Chertkov O."/>
            <person name="Brettin T."/>
            <person name="Detter J.C."/>
            <person name="Han C."/>
            <person name="Schmutz J."/>
            <person name="Larimer F."/>
            <person name="Land M."/>
            <person name="Hauser L."/>
            <person name="Kyrpides N."/>
            <person name="Ovchinnikova G."/>
            <person name="Noll K."/>
        </authorList>
    </citation>
    <scope>NUCLEOTIDE SEQUENCE [LARGE SCALE GENOMIC DNA]</scope>
    <source>
        <strain evidence="6">ATCC BAA-1733 / DSM 21960 / TBF 19.5.1</strain>
    </source>
</reference>
<dbReference type="SMART" id="SM00642">
    <property type="entry name" value="Aamy"/>
    <property type="match status" value="1"/>
</dbReference>
<dbReference type="PANTHER" id="PTHR10357:SF179">
    <property type="entry name" value="NEUTRAL AND BASIC AMINO ACID TRANSPORT PROTEIN RBAT"/>
    <property type="match status" value="1"/>
</dbReference>
<name>C5CIL2_KOSOT</name>
<comment type="similarity">
    <text evidence="1">Belongs to the glycosyl hydrolase 13 family.</text>
</comment>
<dbReference type="InterPro" id="IPR045857">
    <property type="entry name" value="O16G_dom_2"/>
</dbReference>
<dbReference type="PANTHER" id="PTHR10357">
    <property type="entry name" value="ALPHA-AMYLASE FAMILY MEMBER"/>
    <property type="match status" value="1"/>
</dbReference>
<dbReference type="STRING" id="521045.Kole_1174"/>
<dbReference type="CDD" id="cd11330">
    <property type="entry name" value="AmyAc_OligoGlu"/>
    <property type="match status" value="1"/>
</dbReference>